<comment type="caution">
    <text evidence="2">The sequence shown here is derived from an EMBL/GenBank/DDBJ whole genome shotgun (WGS) entry which is preliminary data.</text>
</comment>
<evidence type="ECO:0000256" key="1">
    <source>
        <dbReference type="SAM" id="MobiDB-lite"/>
    </source>
</evidence>
<gene>
    <name evidence="2" type="ORF">A3B19_01820</name>
</gene>
<accession>A0A1F5XH46</accession>
<evidence type="ECO:0000313" key="2">
    <source>
        <dbReference type="EMBL" id="OGF87146.1"/>
    </source>
</evidence>
<evidence type="ECO:0000313" key="3">
    <source>
        <dbReference type="Proteomes" id="UP000177346"/>
    </source>
</evidence>
<feature type="region of interest" description="Disordered" evidence="1">
    <location>
        <begin position="173"/>
        <end position="220"/>
    </location>
</feature>
<dbReference type="Proteomes" id="UP000177346">
    <property type="component" value="Unassembled WGS sequence"/>
</dbReference>
<reference evidence="2 3" key="1">
    <citation type="journal article" date="2016" name="Nat. Commun.">
        <title>Thousands of microbial genomes shed light on interconnected biogeochemical processes in an aquifer system.</title>
        <authorList>
            <person name="Anantharaman K."/>
            <person name="Brown C.T."/>
            <person name="Hug L.A."/>
            <person name="Sharon I."/>
            <person name="Castelle C.J."/>
            <person name="Probst A.J."/>
            <person name="Thomas B.C."/>
            <person name="Singh A."/>
            <person name="Wilkins M.J."/>
            <person name="Karaoz U."/>
            <person name="Brodie E.L."/>
            <person name="Williams K.H."/>
            <person name="Hubbard S.S."/>
            <person name="Banfield J.F."/>
        </authorList>
    </citation>
    <scope>NUCLEOTIDE SEQUENCE [LARGE SCALE GENOMIC DNA]</scope>
</reference>
<feature type="compositionally biased region" description="Pro residues" evidence="1">
    <location>
        <begin position="179"/>
        <end position="198"/>
    </location>
</feature>
<protein>
    <submittedName>
        <fullName evidence="2">Uncharacterized protein</fullName>
    </submittedName>
</protein>
<organism evidence="2 3">
    <name type="scientific">Candidatus Giovannonibacteria bacterium RIFCSPLOWO2_01_FULL_46_32</name>
    <dbReference type="NCBI Taxonomy" id="1798353"/>
    <lineage>
        <taxon>Bacteria</taxon>
        <taxon>Candidatus Giovannoniibacteriota</taxon>
    </lineage>
</organism>
<sequence length="374" mass="41409">MEVARALDTVKKGDPCFRCTHNPIQSVSLGLCASCSVIYYTKRCLLPPEERGAFTVARCIQLYPAGARGARKPAKSSITAIDPSRVPEIHALVSHDVAKRFGAALDEIVTLFRCLADKIGDARKIIGELEERKDIPEATAIVVRQEPPAAPLHGNEATDARCAVTHEPPVAGAVVREPTPAPPAPPRPPTPAPPPPRPTADEPHPTSPNEAIAGGPQPVPIARPLPLAQETAETLLAKADYHQSRQILTVIFYETREKRGIHGIEEKTNIHVRFSRSLLKRLLGPLYDDVEITREVMRAMMLLYRSWVLGGFRSSPNESERYFRSFVYRLKRDTKAMDQNFYSFLRYALGRDRAQDQVDLSHFCSIIGFVPGAE</sequence>
<dbReference type="EMBL" id="MFIF01000008">
    <property type="protein sequence ID" value="OGF87146.1"/>
    <property type="molecule type" value="Genomic_DNA"/>
</dbReference>
<name>A0A1F5XH46_9BACT</name>
<proteinExistence type="predicted"/>
<dbReference type="AlphaFoldDB" id="A0A1F5XH46"/>